<comment type="caution">
    <text evidence="2">The sequence shown here is derived from an EMBL/GenBank/DDBJ whole genome shotgun (WGS) entry which is preliminary data.</text>
</comment>
<feature type="transmembrane region" description="Helical" evidence="1">
    <location>
        <begin position="72"/>
        <end position="90"/>
    </location>
</feature>
<protein>
    <recommendedName>
        <fullName evidence="4">Signal transduction histidine kinase</fullName>
    </recommendedName>
</protein>
<keyword evidence="1" id="KW-0472">Membrane</keyword>
<organism evidence="2 3">
    <name type="scientific">Antrihabitans stalagmiti</name>
    <dbReference type="NCBI Taxonomy" id="2799499"/>
    <lineage>
        <taxon>Bacteria</taxon>
        <taxon>Bacillati</taxon>
        <taxon>Actinomycetota</taxon>
        <taxon>Actinomycetes</taxon>
        <taxon>Mycobacteriales</taxon>
        <taxon>Nocardiaceae</taxon>
        <taxon>Antrihabitans</taxon>
    </lineage>
</organism>
<accession>A0A934U5L6</accession>
<keyword evidence="1" id="KW-0812">Transmembrane</keyword>
<gene>
    <name evidence="2" type="ORF">JGU71_21620</name>
</gene>
<feature type="transmembrane region" description="Helical" evidence="1">
    <location>
        <begin position="20"/>
        <end position="39"/>
    </location>
</feature>
<name>A0A934U5L6_9NOCA</name>
<keyword evidence="1" id="KW-1133">Transmembrane helix</keyword>
<feature type="transmembrane region" description="Helical" evidence="1">
    <location>
        <begin position="145"/>
        <end position="169"/>
    </location>
</feature>
<evidence type="ECO:0000256" key="1">
    <source>
        <dbReference type="SAM" id="Phobius"/>
    </source>
</evidence>
<sequence>MESASDVDLRGLLGLRGRPAWLMLGLLLLTVLMVMLQNLDTTNNASLVVVCYAAIGVSATIVVLSRRDPIPLPYTFLISIIGPVATYATLTNTRAPGQDSHILWTAFAYSLVLCLLIIRGRTAYAWIGVAATGVVVAQVDRGTDLGLSGIVGATAPVGTVAAVTVFMVIMRPAIQSLSDLRADATRRAAAEATMAAQNEERDRQLDRLDELARPVLERIARGEALDLAEREECRLLEAELRDGLRAPQLSSAEVVAATRGARSRGVEVVLLDDGGFADVGSGVRKTVLRIAAQELDGANEGSVTVRVLPRGKRFLATVLVSGPAVDRRTEFDRDGRISTTVEQADPA</sequence>
<dbReference type="AlphaFoldDB" id="A0A934U5L6"/>
<evidence type="ECO:0008006" key="4">
    <source>
        <dbReference type="Google" id="ProtNLM"/>
    </source>
</evidence>
<feature type="transmembrane region" description="Helical" evidence="1">
    <location>
        <begin position="102"/>
        <end position="118"/>
    </location>
</feature>
<evidence type="ECO:0000313" key="3">
    <source>
        <dbReference type="Proteomes" id="UP000655868"/>
    </source>
</evidence>
<reference evidence="2" key="1">
    <citation type="submission" date="2020-12" db="EMBL/GenBank/DDBJ databases">
        <title>Antrihabitans popcorni sp. nov. and Antrihabitans auranticaus sp. nov., isolated from a larva cave.</title>
        <authorList>
            <person name="Lee S.D."/>
            <person name="Kim I.S."/>
        </authorList>
    </citation>
    <scope>NUCLEOTIDE SEQUENCE</scope>
    <source>
        <strain evidence="2">YC3-6</strain>
    </source>
</reference>
<keyword evidence="3" id="KW-1185">Reference proteome</keyword>
<feature type="transmembrane region" description="Helical" evidence="1">
    <location>
        <begin position="45"/>
        <end position="65"/>
    </location>
</feature>
<evidence type="ECO:0000313" key="2">
    <source>
        <dbReference type="EMBL" id="MBJ8341492.1"/>
    </source>
</evidence>
<dbReference type="Proteomes" id="UP000655868">
    <property type="component" value="Unassembled WGS sequence"/>
</dbReference>
<dbReference type="EMBL" id="JAEMNV010000007">
    <property type="protein sequence ID" value="MBJ8341492.1"/>
    <property type="molecule type" value="Genomic_DNA"/>
</dbReference>
<proteinExistence type="predicted"/>
<dbReference type="RefSeq" id="WP_199706403.1">
    <property type="nucleotide sequence ID" value="NZ_JAEMNV010000007.1"/>
</dbReference>